<dbReference type="Pfam" id="PF00873">
    <property type="entry name" value="ACR_tran"/>
    <property type="match status" value="1"/>
</dbReference>
<gene>
    <name evidence="2" type="ORF">ENJ89_05995</name>
</gene>
<feature type="transmembrane region" description="Helical" evidence="1">
    <location>
        <begin position="493"/>
        <end position="513"/>
    </location>
</feature>
<dbReference type="PRINTS" id="PR00702">
    <property type="entry name" value="ACRIFLAVINRP"/>
</dbReference>
<feature type="transmembrane region" description="Helical" evidence="1">
    <location>
        <begin position="446"/>
        <end position="472"/>
    </location>
</feature>
<feature type="transmembrane region" description="Helical" evidence="1">
    <location>
        <begin position="525"/>
        <end position="548"/>
    </location>
</feature>
<dbReference type="AlphaFoldDB" id="A0A7V5PP85"/>
<dbReference type="Gene3D" id="1.20.1640.10">
    <property type="entry name" value="Multidrug efflux transporter AcrB transmembrane domain"/>
    <property type="match status" value="2"/>
</dbReference>
<evidence type="ECO:0000256" key="1">
    <source>
        <dbReference type="SAM" id="Phobius"/>
    </source>
</evidence>
<proteinExistence type="predicted"/>
<organism evidence="2">
    <name type="scientific">Caldithrix abyssi</name>
    <dbReference type="NCBI Taxonomy" id="187145"/>
    <lineage>
        <taxon>Bacteria</taxon>
        <taxon>Pseudomonadati</taxon>
        <taxon>Calditrichota</taxon>
        <taxon>Calditrichia</taxon>
        <taxon>Calditrichales</taxon>
        <taxon>Calditrichaceae</taxon>
        <taxon>Caldithrix</taxon>
    </lineage>
</organism>
<dbReference type="PANTHER" id="PTHR32063:SF0">
    <property type="entry name" value="SWARMING MOTILITY PROTEIN SWRC"/>
    <property type="match status" value="1"/>
</dbReference>
<comment type="caution">
    <text evidence="2">The sequence shown here is derived from an EMBL/GenBank/DDBJ whole genome shotgun (WGS) entry which is preliminary data.</text>
</comment>
<dbReference type="Proteomes" id="UP000886124">
    <property type="component" value="Unassembled WGS sequence"/>
</dbReference>
<dbReference type="SUPFAM" id="SSF82714">
    <property type="entry name" value="Multidrug efflux transporter AcrB TolC docking domain, DN and DC subdomains"/>
    <property type="match status" value="1"/>
</dbReference>
<name>A0A7V5PP85_CALAY</name>
<feature type="non-terminal residue" evidence="2">
    <location>
        <position position="1"/>
    </location>
</feature>
<dbReference type="SUPFAM" id="SSF82866">
    <property type="entry name" value="Multidrug efflux transporter AcrB transmembrane domain"/>
    <property type="match status" value="1"/>
</dbReference>
<dbReference type="Gene3D" id="3.30.2090.10">
    <property type="entry name" value="Multidrug efflux transporter AcrB TolC docking domain, DN and DC subdomains"/>
    <property type="match status" value="1"/>
</dbReference>
<dbReference type="InterPro" id="IPR027463">
    <property type="entry name" value="AcrB_DN_DC_subdom"/>
</dbReference>
<feature type="transmembrane region" description="Helical" evidence="1">
    <location>
        <begin position="67"/>
        <end position="85"/>
    </location>
</feature>
<dbReference type="EMBL" id="DROD01000409">
    <property type="protein sequence ID" value="HHJ52728.1"/>
    <property type="molecule type" value="Genomic_DNA"/>
</dbReference>
<sequence length="569" mass="62664">FALTVTYATIFSLIASFTVTPMLASLILPDKDVKKHPIGQKLEAMFHAWESTYQRWIKSMLKSKKRSLAVVLASVVLFVLSLFVAKQVGFEFMPLLDEGDINVEVELPQGYNMDQTAQIVNTIQDRITKHPEVKQVLTTIGSLSELDVGTNLALMRVKLVDASERELSSNRMANLFIKELSDIPNALIRVSPVSSIGSGQAPIQFYLMGQEADTLEQIKSRLIPRIKNIPGLVNLNTSSRAGKPEITIFPDRRKISEAGLTVFDIAMTARAAVEGIVTTRYRESGNEYDIRLKLNDNSVNSTEKIRALTVVSRQGRYRIGQLADIRLTSGYSKILHLDKYKSIEFSGYNAPGHPLGDIVSEINRRAAEIKMPPGYKISWGGSARMMKETAVDMLRTFIIAFVLTYMLLAAILESLTQPLLILGTVPLALIGVFIALIATGQTMNTISMMAIVMLLGIVVNNAILLLDYANILRRRGKNVHDALVEACPTKLKPIIMATIAIILGMAPMALGIGEAGVEFRQPMGIVSIGGLVVSGVLTLFVIPALYHLTTREQDGKQKETTQPQPETQR</sequence>
<dbReference type="Gene3D" id="3.30.70.1430">
    <property type="entry name" value="Multidrug efflux transporter AcrB pore domain"/>
    <property type="match status" value="1"/>
</dbReference>
<keyword evidence="1" id="KW-1133">Transmembrane helix</keyword>
<dbReference type="SUPFAM" id="SSF82693">
    <property type="entry name" value="Multidrug efflux transporter AcrB pore domain, PN1, PN2, PC1 and PC2 subdomains"/>
    <property type="match status" value="1"/>
</dbReference>
<dbReference type="GO" id="GO:0042910">
    <property type="term" value="F:xenobiotic transmembrane transporter activity"/>
    <property type="evidence" value="ECO:0007669"/>
    <property type="project" value="TreeGrafter"/>
</dbReference>
<dbReference type="GO" id="GO:0005886">
    <property type="term" value="C:plasma membrane"/>
    <property type="evidence" value="ECO:0007669"/>
    <property type="project" value="TreeGrafter"/>
</dbReference>
<dbReference type="PANTHER" id="PTHR32063">
    <property type="match status" value="1"/>
</dbReference>
<protein>
    <submittedName>
        <fullName evidence="2">Efflux RND transporter permease subunit</fullName>
    </submittedName>
</protein>
<feature type="transmembrane region" description="Helical" evidence="1">
    <location>
        <begin position="419"/>
        <end position="440"/>
    </location>
</feature>
<feature type="transmembrane region" description="Helical" evidence="1">
    <location>
        <begin position="393"/>
        <end position="412"/>
    </location>
</feature>
<feature type="transmembrane region" description="Helical" evidence="1">
    <location>
        <begin position="6"/>
        <end position="28"/>
    </location>
</feature>
<keyword evidence="1" id="KW-0812">Transmembrane</keyword>
<dbReference type="InterPro" id="IPR001036">
    <property type="entry name" value="Acrflvin-R"/>
</dbReference>
<reference evidence="2" key="1">
    <citation type="journal article" date="2020" name="mSystems">
        <title>Genome- and Community-Level Interaction Insights into Carbon Utilization and Element Cycling Functions of Hydrothermarchaeota in Hydrothermal Sediment.</title>
        <authorList>
            <person name="Zhou Z."/>
            <person name="Liu Y."/>
            <person name="Xu W."/>
            <person name="Pan J."/>
            <person name="Luo Z.H."/>
            <person name="Li M."/>
        </authorList>
    </citation>
    <scope>NUCLEOTIDE SEQUENCE [LARGE SCALE GENOMIC DNA]</scope>
    <source>
        <strain evidence="2">HyVt-527</strain>
    </source>
</reference>
<accession>A0A7V5PP85</accession>
<keyword evidence="1" id="KW-0472">Membrane</keyword>
<dbReference type="Gene3D" id="3.30.70.1440">
    <property type="entry name" value="Multidrug efflux transporter AcrB pore domain"/>
    <property type="match status" value="1"/>
</dbReference>
<evidence type="ECO:0000313" key="2">
    <source>
        <dbReference type="EMBL" id="HHJ52728.1"/>
    </source>
</evidence>